<dbReference type="EMBL" id="WSFA01000010">
    <property type="protein sequence ID" value="NDL38262.1"/>
    <property type="molecule type" value="Genomic_DNA"/>
</dbReference>
<comment type="caution">
    <text evidence="2">The sequence shown here is derived from an EMBL/GenBank/DDBJ whole genome shotgun (WGS) entry which is preliminary data.</text>
</comment>
<dbReference type="InterPro" id="IPR013656">
    <property type="entry name" value="PAS_4"/>
</dbReference>
<dbReference type="InterPro" id="IPR016032">
    <property type="entry name" value="Sig_transdc_resp-reg_C-effctor"/>
</dbReference>
<proteinExistence type="predicted"/>
<dbReference type="PRINTS" id="PR00038">
    <property type="entry name" value="HTHLUXR"/>
</dbReference>
<dbReference type="InterPro" id="IPR000014">
    <property type="entry name" value="PAS"/>
</dbReference>
<dbReference type="InterPro" id="IPR000792">
    <property type="entry name" value="Tscrpt_reg_LuxR_C"/>
</dbReference>
<keyword evidence="1" id="KW-0238">DNA-binding</keyword>
<reference evidence="2 3" key="1">
    <citation type="submission" date="2019-12" db="EMBL/GenBank/DDBJ databases">
        <title>Engineering Photorhabdus to improve their lethality against agricultural pests.</title>
        <authorList>
            <person name="Machado R.A.R."/>
        </authorList>
    </citation>
    <scope>NUCLEOTIDE SEQUENCE [LARGE SCALE GENOMIC DNA]</scope>
    <source>
        <strain evidence="2 3">EN01</strain>
    </source>
</reference>
<dbReference type="Pfam" id="PF08448">
    <property type="entry name" value="PAS_4"/>
    <property type="match status" value="1"/>
</dbReference>
<accession>A0A6L9JPN0</accession>
<evidence type="ECO:0000313" key="3">
    <source>
        <dbReference type="Proteomes" id="UP000479300"/>
    </source>
</evidence>
<dbReference type="Pfam" id="PF00196">
    <property type="entry name" value="GerE"/>
    <property type="match status" value="1"/>
</dbReference>
<dbReference type="GO" id="GO:0003677">
    <property type="term" value="F:DNA binding"/>
    <property type="evidence" value="ECO:0007669"/>
    <property type="project" value="UniProtKB-KW"/>
</dbReference>
<dbReference type="PROSITE" id="PS00622">
    <property type="entry name" value="HTH_LUXR_1"/>
    <property type="match status" value="1"/>
</dbReference>
<organism evidence="2 3">
    <name type="scientific">Photorhabdus laumondii subsp. laumondii</name>
    <name type="common">Photorhabdus luminescens subsp. laumondii</name>
    <dbReference type="NCBI Taxonomy" id="141679"/>
    <lineage>
        <taxon>Bacteria</taxon>
        <taxon>Pseudomonadati</taxon>
        <taxon>Pseudomonadota</taxon>
        <taxon>Gammaproteobacteria</taxon>
        <taxon>Enterobacterales</taxon>
        <taxon>Morganellaceae</taxon>
        <taxon>Photorhabdus</taxon>
    </lineage>
</organism>
<evidence type="ECO:0000313" key="2">
    <source>
        <dbReference type="EMBL" id="NDL38262.1"/>
    </source>
</evidence>
<dbReference type="InterPro" id="IPR035965">
    <property type="entry name" value="PAS-like_dom_sf"/>
</dbReference>
<dbReference type="InterPro" id="IPR036388">
    <property type="entry name" value="WH-like_DNA-bd_sf"/>
</dbReference>
<dbReference type="Gene3D" id="3.30.450.20">
    <property type="entry name" value="PAS domain"/>
    <property type="match status" value="1"/>
</dbReference>
<dbReference type="RefSeq" id="WP_058588867.1">
    <property type="nucleotide sequence ID" value="NZ_CAWMTZ010000100.1"/>
</dbReference>
<protein>
    <submittedName>
        <fullName evidence="2">PAS domain-containing protein</fullName>
    </submittedName>
</protein>
<dbReference type="SUPFAM" id="SSF55785">
    <property type="entry name" value="PYP-like sensor domain (PAS domain)"/>
    <property type="match status" value="1"/>
</dbReference>
<dbReference type="CDD" id="cd00130">
    <property type="entry name" value="PAS"/>
    <property type="match status" value="1"/>
</dbReference>
<dbReference type="SUPFAM" id="SSF46894">
    <property type="entry name" value="C-terminal effector domain of the bipartite response regulators"/>
    <property type="match status" value="1"/>
</dbReference>
<gene>
    <name evidence="2" type="ORF">GPY51_05585</name>
</gene>
<dbReference type="AlphaFoldDB" id="A0A6L9JPN0"/>
<dbReference type="GO" id="GO:0006355">
    <property type="term" value="P:regulation of DNA-templated transcription"/>
    <property type="evidence" value="ECO:0007669"/>
    <property type="project" value="InterPro"/>
</dbReference>
<dbReference type="Gene3D" id="1.10.10.10">
    <property type="entry name" value="Winged helix-like DNA-binding domain superfamily/Winged helix DNA-binding domain"/>
    <property type="match status" value="1"/>
</dbReference>
<sequence>MSQITPQLKNMWDKSHESWFVKDKKLRFIYANKEFVKLSKLPEDSDIMGYSVKELSTPFNYLAHFFEEHDRKVLQSMQRVSSIIVAHLKSNGQQLNPCLCEKYPLMDEKNQCIGIICHIKRINHFSVHHYIKNDTTISVKLRPPNNILTEKEWIVIFLFCRGISNQCIANEMKISCRTLEKYFQSIYEKLLIGSIIELKLFCEKNHYDLYIPPKYFKSMSHFFLD</sequence>
<dbReference type="Proteomes" id="UP000479300">
    <property type="component" value="Unassembled WGS sequence"/>
</dbReference>
<name>A0A6L9JPN0_PHOLM</name>
<dbReference type="SMART" id="SM00421">
    <property type="entry name" value="HTH_LUXR"/>
    <property type="match status" value="1"/>
</dbReference>
<evidence type="ECO:0000256" key="1">
    <source>
        <dbReference type="ARBA" id="ARBA00023125"/>
    </source>
</evidence>